<sequence length="148" mass="16545">MNSPGPEHKLLDAFVGKWKTTGIIRATAENPEIEIGGTDTYEWLPGGFFLLHQVDVYVGDDRNETHEVIGFDRQTGSYTMQHFDNKGNSGTMKASVHNGIWTFLGDSLRFTGSFSEEGNVLSGLWEQSEDGKNWSPFMDIKLVKDKAN</sequence>
<dbReference type="RefSeq" id="WP_254168707.1">
    <property type="nucleotide sequence ID" value="NZ_JAHESF010000037.1"/>
</dbReference>
<dbReference type="Pfam" id="PF07617">
    <property type="entry name" value="DUF1579"/>
    <property type="match status" value="1"/>
</dbReference>
<evidence type="ECO:0000313" key="2">
    <source>
        <dbReference type="Proteomes" id="UP001319200"/>
    </source>
</evidence>
<dbReference type="InterPro" id="IPR011473">
    <property type="entry name" value="DUF1579"/>
</dbReference>
<dbReference type="AlphaFoldDB" id="A0AAP2DSI5"/>
<evidence type="ECO:0000313" key="1">
    <source>
        <dbReference type="EMBL" id="MBT1700242.1"/>
    </source>
</evidence>
<comment type="caution">
    <text evidence="1">The sequence shown here is derived from an EMBL/GenBank/DDBJ whole genome shotgun (WGS) entry which is preliminary data.</text>
</comment>
<keyword evidence="2" id="KW-1185">Reference proteome</keyword>
<dbReference type="Proteomes" id="UP001319200">
    <property type="component" value="Unassembled WGS sequence"/>
</dbReference>
<gene>
    <name evidence="1" type="ORF">KK083_25365</name>
</gene>
<dbReference type="EMBL" id="JAHESF010000037">
    <property type="protein sequence ID" value="MBT1700242.1"/>
    <property type="molecule type" value="Genomic_DNA"/>
</dbReference>
<reference evidence="1 2" key="1">
    <citation type="submission" date="2021-05" db="EMBL/GenBank/DDBJ databases">
        <title>A Polyphasic approach of four new species of the genus Ohtaekwangia: Ohtaekwangia histidinii sp. nov., Ohtaekwangia cretensis sp. nov., Ohtaekwangia indiensis sp. nov., Ohtaekwangia reichenbachii sp. nov. from diverse environment.</title>
        <authorList>
            <person name="Octaviana S."/>
        </authorList>
    </citation>
    <scope>NUCLEOTIDE SEQUENCE [LARGE SCALE GENOMIC DNA]</scope>
    <source>
        <strain evidence="1 2">PWU4</strain>
    </source>
</reference>
<organism evidence="1 2">
    <name type="scientific">Chryseosolibacter histidini</name>
    <dbReference type="NCBI Taxonomy" id="2782349"/>
    <lineage>
        <taxon>Bacteria</taxon>
        <taxon>Pseudomonadati</taxon>
        <taxon>Bacteroidota</taxon>
        <taxon>Cytophagia</taxon>
        <taxon>Cytophagales</taxon>
        <taxon>Chryseotaleaceae</taxon>
        <taxon>Chryseosolibacter</taxon>
    </lineage>
</organism>
<proteinExistence type="predicted"/>
<protein>
    <submittedName>
        <fullName evidence="1">DUF1579 family protein</fullName>
    </submittedName>
</protein>
<accession>A0AAP2DSI5</accession>
<name>A0AAP2DSI5_9BACT</name>